<dbReference type="PANTHER" id="PTHR31350:SF21">
    <property type="entry name" value="F-BOX ONLY PROTEIN 21"/>
    <property type="match status" value="1"/>
</dbReference>
<name>A0ABS3FRX9_9CYAN</name>
<comment type="similarity">
    <text evidence="1">Belongs to the UPF0162 family.</text>
</comment>
<dbReference type="InterPro" id="IPR032698">
    <property type="entry name" value="SirB1_N"/>
</dbReference>
<dbReference type="SUPFAM" id="SSF48452">
    <property type="entry name" value="TPR-like"/>
    <property type="match status" value="1"/>
</dbReference>
<dbReference type="InterPro" id="IPR011990">
    <property type="entry name" value="TPR-like_helical_dom_sf"/>
</dbReference>
<organism evidence="3 4">
    <name type="scientific">Phormidium pseudopriestleyi FRX01</name>
    <dbReference type="NCBI Taxonomy" id="1759528"/>
    <lineage>
        <taxon>Bacteria</taxon>
        <taxon>Bacillati</taxon>
        <taxon>Cyanobacteriota</taxon>
        <taxon>Cyanophyceae</taxon>
        <taxon>Oscillatoriophycideae</taxon>
        <taxon>Oscillatoriales</taxon>
        <taxon>Oscillatoriaceae</taxon>
        <taxon>Phormidium</taxon>
    </lineage>
</organism>
<dbReference type="Pfam" id="PF13369">
    <property type="entry name" value="Transglut_core2"/>
    <property type="match status" value="1"/>
</dbReference>
<dbReference type="PANTHER" id="PTHR31350">
    <property type="entry name" value="SI:DKEY-261L7.2"/>
    <property type="match status" value="1"/>
</dbReference>
<dbReference type="EMBL" id="JAFLQW010000328">
    <property type="protein sequence ID" value="MBO0349863.1"/>
    <property type="molecule type" value="Genomic_DNA"/>
</dbReference>
<dbReference type="Proteomes" id="UP000664844">
    <property type="component" value="Unassembled WGS sequence"/>
</dbReference>
<feature type="domain" description="Protein SirB1 N-terminal" evidence="2">
    <location>
        <begin position="42"/>
        <end position="193"/>
    </location>
</feature>
<sequence>MNFPLARQSFSQEIHQNDDQIDLAKAALYIAQEEYPTLDPAEYLNILDVMAREVAQRLKDQRYPLRIVKAINDYLYEDLGFTGNTRDYYNPCNSFLNDAIARRTGIPITLALIYLEIARRLDFPMVGIGMPGHFLIRPEFEGAGIFVDAFNRGEVLFQEDCEQRLQQIYGPSVSMRPEFLKVVTRKQFLARMLTNLKMIYLNCGDSEKCLGAIERILLLFPDAPLELRDRGLFYYQNGRWTEARQDLQTYLDQVPQAEDASVIRQILDRLSWQENE</sequence>
<gene>
    <name evidence="3" type="ORF">J0895_12215</name>
</gene>
<dbReference type="RefSeq" id="WP_207088367.1">
    <property type="nucleotide sequence ID" value="NZ_JAFLQW010000328.1"/>
</dbReference>
<keyword evidence="4" id="KW-1185">Reference proteome</keyword>
<protein>
    <submittedName>
        <fullName evidence="3">SirB1 family protein</fullName>
    </submittedName>
</protein>
<evidence type="ECO:0000313" key="3">
    <source>
        <dbReference type="EMBL" id="MBO0349863.1"/>
    </source>
</evidence>
<reference evidence="3 4" key="1">
    <citation type="submission" date="2021-03" db="EMBL/GenBank/DDBJ databases">
        <title>Metabolic Capacity of the Antarctic Cyanobacterium Phormidium pseudopriestleyi that Sustains Oxygenic Photosynthesis in the Presence of Hydrogen Sulfide.</title>
        <authorList>
            <person name="Lumian J.E."/>
            <person name="Jungblut A.D."/>
            <person name="Dillon M.L."/>
            <person name="Hawes I."/>
            <person name="Doran P.T."/>
            <person name="Mackey T.J."/>
            <person name="Dick G.J."/>
            <person name="Grettenberger C.L."/>
            <person name="Sumner D.Y."/>
        </authorList>
    </citation>
    <scope>NUCLEOTIDE SEQUENCE [LARGE SCALE GENOMIC DNA]</scope>
    <source>
        <strain evidence="3 4">FRX01</strain>
    </source>
</reference>
<accession>A0ABS3FRX9</accession>
<evidence type="ECO:0000259" key="2">
    <source>
        <dbReference type="Pfam" id="PF13369"/>
    </source>
</evidence>
<dbReference type="Pfam" id="PF13371">
    <property type="entry name" value="TPR_9"/>
    <property type="match status" value="1"/>
</dbReference>
<dbReference type="Gene3D" id="1.25.40.10">
    <property type="entry name" value="Tetratricopeptide repeat domain"/>
    <property type="match status" value="1"/>
</dbReference>
<evidence type="ECO:0000313" key="4">
    <source>
        <dbReference type="Proteomes" id="UP000664844"/>
    </source>
</evidence>
<comment type="caution">
    <text evidence="3">The sequence shown here is derived from an EMBL/GenBank/DDBJ whole genome shotgun (WGS) entry which is preliminary data.</text>
</comment>
<proteinExistence type="inferred from homology"/>
<evidence type="ECO:0000256" key="1">
    <source>
        <dbReference type="ARBA" id="ARBA00007100"/>
    </source>
</evidence>